<dbReference type="RefSeq" id="WP_132938214.1">
    <property type="nucleotide sequence ID" value="NZ_CP119676.1"/>
</dbReference>
<dbReference type="SUPFAM" id="SSF55326">
    <property type="entry name" value="PurM N-terminal domain-like"/>
    <property type="match status" value="1"/>
</dbReference>
<feature type="binding site" evidence="2">
    <location>
        <position position="79"/>
    </location>
    <ligand>
        <name>Mg(2+)</name>
        <dbReference type="ChEBI" id="CHEBI:18420"/>
        <label>4</label>
    </ligand>
</feature>
<feature type="binding site" evidence="2">
    <location>
        <position position="154"/>
    </location>
    <ligand>
        <name>ATP</name>
        <dbReference type="ChEBI" id="CHEBI:30616"/>
    </ligand>
</feature>
<dbReference type="AlphaFoldDB" id="A0A4R3JFK0"/>
<dbReference type="InterPro" id="IPR036921">
    <property type="entry name" value="PurM-like_N_sf"/>
</dbReference>
<evidence type="ECO:0000259" key="3">
    <source>
        <dbReference type="Pfam" id="PF00586"/>
    </source>
</evidence>
<dbReference type="OrthoDB" id="9802811at2"/>
<feature type="binding site" evidence="2">
    <location>
        <position position="33"/>
    </location>
    <ligand>
        <name>Mg(2+)</name>
        <dbReference type="ChEBI" id="CHEBI:18420"/>
        <label>4</label>
    </ligand>
</feature>
<evidence type="ECO:0000256" key="2">
    <source>
        <dbReference type="HAMAP-Rule" id="MF_02128"/>
    </source>
</evidence>
<feature type="binding site" evidence="2">
    <location>
        <position position="127"/>
    </location>
    <ligand>
        <name>Mg(2+)</name>
        <dbReference type="ChEBI" id="CHEBI:18420"/>
        <label>1</label>
    </ligand>
</feature>
<feature type="binding site" evidence="2">
    <location>
        <position position="49"/>
    </location>
    <ligand>
        <name>Mg(2+)</name>
        <dbReference type="ChEBI" id="CHEBI:18420"/>
        <label>4</label>
    </ligand>
</feature>
<keyword evidence="2" id="KW-0460">Magnesium</keyword>
<evidence type="ECO:0000313" key="4">
    <source>
        <dbReference type="EMBL" id="TCS64265.1"/>
    </source>
</evidence>
<evidence type="ECO:0000313" key="5">
    <source>
        <dbReference type="Proteomes" id="UP000295304"/>
    </source>
</evidence>
<keyword evidence="5" id="KW-1185">Reference proteome</keyword>
<dbReference type="Gene3D" id="3.90.650.10">
    <property type="entry name" value="PurM-like C-terminal domain"/>
    <property type="match status" value="1"/>
</dbReference>
<sequence>MSIEKDLGEFDRISHFFAPLAQGRKGAFSLTDDGALIDDVPRDGSMVATMDTLVEGVHFLTASPPETVARKLIGVNLSDLAAMGARPHSCLLSLALPRNIDDSWLASFAGTLRTMQDEFSFAVIGGDTVATPGPLTVTLSALGHIAAPGRVLRRSAARPSHGVCVSGTIGDGALGLIAARGGLTELDGNDRAYLIDRYNHPRPRIGLGRVLANLAPETVGGVCDISDGLLADLGHIGEQSGVRFDIDATRIPLSPATRHALDRDPSLIETVLGGGDDYELVFTLGDTSPGFIEKIIAAGQVDVHVIGHADATPKANDDGIPLVSARDERGERITVIHPGYSHF</sequence>
<keyword evidence="2" id="KW-0547">Nucleotide-binding</keyword>
<dbReference type="Gene3D" id="3.30.1330.10">
    <property type="entry name" value="PurM-like, N-terminal domain"/>
    <property type="match status" value="1"/>
</dbReference>
<name>A0A4R3JFK0_9PROT</name>
<dbReference type="EC" id="2.7.4.16" evidence="2"/>
<dbReference type="Pfam" id="PF00586">
    <property type="entry name" value="AIRS"/>
    <property type="match status" value="1"/>
</dbReference>
<dbReference type="CDD" id="cd02194">
    <property type="entry name" value="ThiL"/>
    <property type="match status" value="1"/>
</dbReference>
<feature type="binding site" evidence="2">
    <location>
        <position position="51"/>
    </location>
    <ligand>
        <name>Mg(2+)</name>
        <dbReference type="ChEBI" id="CHEBI:18420"/>
        <label>2</label>
    </ligand>
</feature>
<dbReference type="Proteomes" id="UP000295304">
    <property type="component" value="Unassembled WGS sequence"/>
</dbReference>
<feature type="binding site" evidence="2">
    <location>
        <position position="224"/>
    </location>
    <ligand>
        <name>Mg(2+)</name>
        <dbReference type="ChEBI" id="CHEBI:18420"/>
        <label>3</label>
    </ligand>
</feature>
<comment type="similarity">
    <text evidence="2">Belongs to the thiamine-monophosphate kinase family.</text>
</comment>
<keyword evidence="2" id="KW-0808">Transferase</keyword>
<dbReference type="InterPro" id="IPR016188">
    <property type="entry name" value="PurM-like_N"/>
</dbReference>
<evidence type="ECO:0000256" key="1">
    <source>
        <dbReference type="ARBA" id="ARBA00022977"/>
    </source>
</evidence>
<accession>A0A4R3JFK0</accession>
<feature type="binding site" evidence="2">
    <location>
        <position position="227"/>
    </location>
    <ligand>
        <name>Mg(2+)</name>
        <dbReference type="ChEBI" id="CHEBI:18420"/>
        <label>5</label>
    </ligand>
</feature>
<dbReference type="PANTHER" id="PTHR30270">
    <property type="entry name" value="THIAMINE-MONOPHOSPHATE KINASE"/>
    <property type="match status" value="1"/>
</dbReference>
<protein>
    <recommendedName>
        <fullName evidence="2">Thiamine-monophosphate kinase</fullName>
        <shortName evidence="2">TMP kinase</shortName>
        <shortName evidence="2">Thiamine-phosphate kinase</shortName>
        <ecNumber evidence="2">2.7.4.16</ecNumber>
    </recommendedName>
</protein>
<dbReference type="InterPro" id="IPR006283">
    <property type="entry name" value="ThiL-like"/>
</dbReference>
<feature type="binding site" evidence="2">
    <location>
        <position position="51"/>
    </location>
    <ligand>
        <name>Mg(2+)</name>
        <dbReference type="ChEBI" id="CHEBI:18420"/>
        <label>1</label>
    </ligand>
</feature>
<dbReference type="GO" id="GO:0009229">
    <property type="term" value="P:thiamine diphosphate biosynthetic process"/>
    <property type="evidence" value="ECO:0007669"/>
    <property type="project" value="UniProtKB-UniRule"/>
</dbReference>
<dbReference type="GO" id="GO:0000287">
    <property type="term" value="F:magnesium ion binding"/>
    <property type="evidence" value="ECO:0007669"/>
    <property type="project" value="UniProtKB-UniRule"/>
</dbReference>
<dbReference type="PANTHER" id="PTHR30270:SF0">
    <property type="entry name" value="THIAMINE-MONOPHOSPHATE KINASE"/>
    <property type="match status" value="1"/>
</dbReference>
<dbReference type="EMBL" id="SLZW01000002">
    <property type="protein sequence ID" value="TCS64265.1"/>
    <property type="molecule type" value="Genomic_DNA"/>
</dbReference>
<feature type="binding site" evidence="2">
    <location>
        <position position="79"/>
    </location>
    <ligand>
        <name>Mg(2+)</name>
        <dbReference type="ChEBI" id="CHEBI:18420"/>
        <label>3</label>
    </ligand>
</feature>
<dbReference type="GO" id="GO:0009228">
    <property type="term" value="P:thiamine biosynthetic process"/>
    <property type="evidence" value="ECO:0007669"/>
    <property type="project" value="UniProtKB-KW"/>
</dbReference>
<dbReference type="PIRSF" id="PIRSF005303">
    <property type="entry name" value="Thiam_monoph_kin"/>
    <property type="match status" value="1"/>
</dbReference>
<comment type="caution">
    <text evidence="2">Lacks conserved residue(s) required for the propagation of feature annotation.</text>
</comment>
<dbReference type="HAMAP" id="MF_02128">
    <property type="entry name" value="TMP_kinase"/>
    <property type="match status" value="1"/>
</dbReference>
<comment type="function">
    <text evidence="2">Catalyzes the ATP-dependent phosphorylation of thiamine-monophosphate (TMP) to form thiamine-pyrophosphate (TPP), the active form of vitamin B1.</text>
</comment>
<feature type="binding site" evidence="2">
    <location>
        <position position="33"/>
    </location>
    <ligand>
        <name>Mg(2+)</name>
        <dbReference type="ChEBI" id="CHEBI:18420"/>
        <label>3</label>
    </ligand>
</feature>
<keyword evidence="2" id="KW-0067">ATP-binding</keyword>
<dbReference type="GO" id="GO:0009030">
    <property type="term" value="F:thiamine-phosphate kinase activity"/>
    <property type="evidence" value="ECO:0007669"/>
    <property type="project" value="UniProtKB-UniRule"/>
</dbReference>
<comment type="miscellaneous">
    <text evidence="2">Reaction mechanism of ThiL seems to utilize a direct, inline transfer of the gamma-phosphate of ATP to TMP rather than a phosphorylated enzyme intermediate.</text>
</comment>
<comment type="pathway">
    <text evidence="2">Cofactor biosynthesis; thiamine diphosphate biosynthesis; thiamine diphosphate from thiamine phosphate: step 1/1.</text>
</comment>
<dbReference type="UniPathway" id="UPA00060">
    <property type="reaction ID" value="UER00142"/>
</dbReference>
<proteinExistence type="inferred from homology"/>
<dbReference type="GO" id="GO:0005524">
    <property type="term" value="F:ATP binding"/>
    <property type="evidence" value="ECO:0007669"/>
    <property type="project" value="UniProtKB-UniRule"/>
</dbReference>
<feature type="binding site" evidence="2">
    <location>
        <begin position="126"/>
        <end position="127"/>
    </location>
    <ligand>
        <name>ATP</name>
        <dbReference type="ChEBI" id="CHEBI:30616"/>
    </ligand>
</feature>
<keyword evidence="1 2" id="KW-0784">Thiamine biosynthesis</keyword>
<feature type="binding site" evidence="2">
    <location>
        <position position="276"/>
    </location>
    <ligand>
        <name>substrate</name>
    </ligand>
</feature>
<feature type="binding site" evidence="2">
    <location>
        <position position="340"/>
    </location>
    <ligand>
        <name>substrate</name>
    </ligand>
</feature>
<feature type="domain" description="PurM-like N-terminal" evidence="3">
    <location>
        <begin position="32"/>
        <end position="144"/>
    </location>
</feature>
<reference evidence="4 5" key="1">
    <citation type="submission" date="2019-03" db="EMBL/GenBank/DDBJ databases">
        <title>Genomic Encyclopedia of Type Strains, Phase IV (KMG-IV): sequencing the most valuable type-strain genomes for metagenomic binning, comparative biology and taxonomic classification.</title>
        <authorList>
            <person name="Goeker M."/>
        </authorList>
    </citation>
    <scope>NUCLEOTIDE SEQUENCE [LARGE SCALE GENOMIC DNA]</scope>
    <source>
        <strain evidence="4 5">DSM 101688</strain>
    </source>
</reference>
<comment type="catalytic activity">
    <reaction evidence="2">
        <text>thiamine phosphate + ATP = thiamine diphosphate + ADP</text>
        <dbReference type="Rhea" id="RHEA:15913"/>
        <dbReference type="ChEBI" id="CHEBI:30616"/>
        <dbReference type="ChEBI" id="CHEBI:37575"/>
        <dbReference type="ChEBI" id="CHEBI:58937"/>
        <dbReference type="ChEBI" id="CHEBI:456216"/>
        <dbReference type="EC" id="2.7.4.16"/>
    </reaction>
</comment>
<dbReference type="SUPFAM" id="SSF56042">
    <property type="entry name" value="PurM C-terminal domain-like"/>
    <property type="match status" value="1"/>
</dbReference>
<gene>
    <name evidence="2" type="primary">thiL</name>
    <name evidence="4" type="ORF">EDD55_102307</name>
</gene>
<keyword evidence="2" id="KW-0479">Metal-binding</keyword>
<feature type="binding site" evidence="2">
    <location>
        <position position="226"/>
    </location>
    <ligand>
        <name>ATP</name>
        <dbReference type="ChEBI" id="CHEBI:30616"/>
    </ligand>
</feature>
<keyword evidence="2 4" id="KW-0418">Kinase</keyword>
<organism evidence="4 5">
    <name type="scientific">Varunaivibrio sulfuroxidans</name>
    <dbReference type="NCBI Taxonomy" id="1773489"/>
    <lineage>
        <taxon>Bacteria</taxon>
        <taxon>Pseudomonadati</taxon>
        <taxon>Pseudomonadota</taxon>
        <taxon>Alphaproteobacteria</taxon>
        <taxon>Rhodospirillales</taxon>
        <taxon>Magnetovibrionaceae</taxon>
        <taxon>Varunaivibrio</taxon>
    </lineage>
</organism>
<dbReference type="InterPro" id="IPR036676">
    <property type="entry name" value="PurM-like_C_sf"/>
</dbReference>
<comment type="caution">
    <text evidence="4">The sequence shown here is derived from an EMBL/GenBank/DDBJ whole genome shotgun (WGS) entry which is preliminary data.</text>
</comment>
<feature type="binding site" evidence="2">
    <location>
        <position position="79"/>
    </location>
    <ligand>
        <name>Mg(2+)</name>
        <dbReference type="ChEBI" id="CHEBI:18420"/>
        <label>2</label>
    </ligand>
</feature>
<feature type="binding site" evidence="2">
    <location>
        <position position="58"/>
    </location>
    <ligand>
        <name>substrate</name>
    </ligand>
</feature>
<dbReference type="NCBIfam" id="TIGR01379">
    <property type="entry name" value="thiL"/>
    <property type="match status" value="1"/>
</dbReference>